<evidence type="ECO:0000313" key="5">
    <source>
        <dbReference type="Proteomes" id="UP000182800"/>
    </source>
</evidence>
<comment type="caution">
    <text evidence="2">The sequence shown here is derived from an EMBL/GenBank/DDBJ whole genome shotgun (WGS) entry which is preliminary data.</text>
</comment>
<dbReference type="EMBL" id="FMBM01000001">
    <property type="protein sequence ID" value="SCC78395.1"/>
    <property type="molecule type" value="Genomic_DNA"/>
</dbReference>
<evidence type="ECO:0000313" key="2">
    <source>
        <dbReference type="EMBL" id="KPQ09622.1"/>
    </source>
</evidence>
<keyword evidence="2" id="KW-0131">Cell cycle</keyword>
<dbReference type="GO" id="GO:0051301">
    <property type="term" value="P:cell division"/>
    <property type="evidence" value="ECO:0007669"/>
    <property type="project" value="UniProtKB-KW"/>
</dbReference>
<dbReference type="AlphaFoldDB" id="A0A0P7ZXL7"/>
<dbReference type="Proteomes" id="UP000050497">
    <property type="component" value="Unassembled WGS sequence"/>
</dbReference>
<gene>
    <name evidence="2" type="primary">ftsL</name>
    <name evidence="3" type="ORF">GA0071312_0260</name>
    <name evidence="2" type="ORF">HLUCCO17_13895</name>
</gene>
<sequence length="133" mass="14618">MIRLSHVVAIAALIGSAGYAYTIKYESIVQAEQLARLQADVDRERAAIAVLRAEWTLLNRPDRVQALAERHLDDIVEMDPRRITRFSDLPERGERDDGIALKLEALGLAEPTATPGRTARPAVSTPTTTGSTR</sequence>
<feature type="region of interest" description="Disordered" evidence="1">
    <location>
        <begin position="109"/>
        <end position="133"/>
    </location>
</feature>
<dbReference type="Proteomes" id="UP000182800">
    <property type="component" value="Unassembled WGS sequence"/>
</dbReference>
<dbReference type="EMBL" id="LJSX01000024">
    <property type="protein sequence ID" value="KPQ09622.1"/>
    <property type="molecule type" value="Genomic_DNA"/>
</dbReference>
<evidence type="ECO:0000256" key="1">
    <source>
        <dbReference type="SAM" id="MobiDB-lite"/>
    </source>
</evidence>
<organism evidence="2 4">
    <name type="scientific">Saliniramus fredricksonii</name>
    <dbReference type="NCBI Taxonomy" id="1653334"/>
    <lineage>
        <taxon>Bacteria</taxon>
        <taxon>Pseudomonadati</taxon>
        <taxon>Pseudomonadota</taxon>
        <taxon>Alphaproteobacteria</taxon>
        <taxon>Hyphomicrobiales</taxon>
        <taxon>Salinarimonadaceae</taxon>
        <taxon>Saliniramus</taxon>
    </lineage>
</organism>
<proteinExistence type="predicted"/>
<feature type="compositionally biased region" description="Polar residues" evidence="1">
    <location>
        <begin position="124"/>
        <end position="133"/>
    </location>
</feature>
<dbReference type="STRING" id="1653334.GA0071312_0260"/>
<reference evidence="2 4" key="1">
    <citation type="submission" date="2015-09" db="EMBL/GenBank/DDBJ databases">
        <title>Identification and resolution of microdiversity through metagenomic sequencing of parallel consortia.</title>
        <authorList>
            <person name="Nelson W.C."/>
            <person name="Romine M.F."/>
            <person name="Lindemann S.R."/>
        </authorList>
    </citation>
    <scope>NUCLEOTIDE SEQUENCE [LARGE SCALE GENOMIC DNA]</scope>
    <source>
        <strain evidence="2">HL-109</strain>
    </source>
</reference>
<evidence type="ECO:0000313" key="4">
    <source>
        <dbReference type="Proteomes" id="UP000050497"/>
    </source>
</evidence>
<evidence type="ECO:0000313" key="3">
    <source>
        <dbReference type="EMBL" id="SCC78395.1"/>
    </source>
</evidence>
<dbReference type="OrthoDB" id="7165680at2"/>
<keyword evidence="2" id="KW-0132">Cell division</keyword>
<protein>
    <submittedName>
        <fullName evidence="2">Cell division protein FtsL</fullName>
    </submittedName>
</protein>
<accession>A0A0P7ZXL7</accession>
<keyword evidence="5" id="KW-1185">Reference proteome</keyword>
<dbReference type="RefSeq" id="WP_074443300.1">
    <property type="nucleotide sequence ID" value="NZ_FMBM01000001.1"/>
</dbReference>
<name>A0A0P7ZXL7_9HYPH</name>
<reference evidence="3 5" key="2">
    <citation type="submission" date="2016-08" db="EMBL/GenBank/DDBJ databases">
        <authorList>
            <person name="Varghese N."/>
            <person name="Submissions Spin"/>
        </authorList>
    </citation>
    <scope>NUCLEOTIDE SEQUENCE [LARGE SCALE GENOMIC DNA]</scope>
    <source>
        <strain evidence="3 5">HL-109</strain>
    </source>
</reference>